<keyword evidence="2" id="KW-1133">Transmembrane helix</keyword>
<dbReference type="STRING" id="104452.A0A0L7KV92"/>
<evidence type="ECO:0000256" key="1">
    <source>
        <dbReference type="SAM" id="MobiDB-lite"/>
    </source>
</evidence>
<dbReference type="GO" id="GO:0042391">
    <property type="term" value="P:regulation of membrane potential"/>
    <property type="evidence" value="ECO:0007669"/>
    <property type="project" value="TreeGrafter"/>
</dbReference>
<protein>
    <submittedName>
        <fullName evidence="4">Putative piezo-type mechanosensitive ion channel component 2</fullName>
    </submittedName>
</protein>
<reference evidence="4 5" key="1">
    <citation type="journal article" date="2015" name="Genome Biol. Evol.">
        <title>The genome of winter moth (Operophtera brumata) provides a genomic perspective on sexual dimorphism and phenology.</title>
        <authorList>
            <person name="Derks M.F."/>
            <person name="Smit S."/>
            <person name="Salis L."/>
            <person name="Schijlen E."/>
            <person name="Bossers A."/>
            <person name="Mateman C."/>
            <person name="Pijl A.S."/>
            <person name="de Ridder D."/>
            <person name="Groenen M.A."/>
            <person name="Visser M.E."/>
            <person name="Megens H.J."/>
        </authorList>
    </citation>
    <scope>NUCLEOTIDE SEQUENCE [LARGE SCALE GENOMIC DNA]</scope>
    <source>
        <strain evidence="4">WM2013NL</strain>
        <tissue evidence="4">Head and thorax</tissue>
    </source>
</reference>
<dbReference type="PANTHER" id="PTHR13167">
    <property type="entry name" value="PIEZO-TYPE MECHANOSENSITIVE ION CHANNEL COMPONENT"/>
    <property type="match status" value="1"/>
</dbReference>
<dbReference type="Proteomes" id="UP000037510">
    <property type="component" value="Unassembled WGS sequence"/>
</dbReference>
<dbReference type="InterPro" id="IPR056770">
    <property type="entry name" value="Piezo_THU9_anchor"/>
</dbReference>
<name>A0A0L7KV92_OPEBR</name>
<dbReference type="PANTHER" id="PTHR13167:SF25">
    <property type="entry name" value="PIEZO-TYPE MECHANOSENSITIVE ION CHANNEL COMPONENT"/>
    <property type="match status" value="1"/>
</dbReference>
<comment type="caution">
    <text evidence="4">The sequence shown here is derived from an EMBL/GenBank/DDBJ whole genome shotgun (WGS) entry which is preliminary data.</text>
</comment>
<evidence type="ECO:0000313" key="5">
    <source>
        <dbReference type="Proteomes" id="UP000037510"/>
    </source>
</evidence>
<evidence type="ECO:0000313" key="4">
    <source>
        <dbReference type="EMBL" id="KOB67006.1"/>
    </source>
</evidence>
<evidence type="ECO:0000259" key="3">
    <source>
        <dbReference type="Pfam" id="PF24874"/>
    </source>
</evidence>
<keyword evidence="2" id="KW-0472">Membrane</keyword>
<feature type="transmembrane region" description="Helical" evidence="2">
    <location>
        <begin position="383"/>
        <end position="403"/>
    </location>
</feature>
<feature type="region of interest" description="Disordered" evidence="1">
    <location>
        <begin position="113"/>
        <end position="159"/>
    </location>
</feature>
<dbReference type="GO" id="GO:0005886">
    <property type="term" value="C:plasma membrane"/>
    <property type="evidence" value="ECO:0007669"/>
    <property type="project" value="TreeGrafter"/>
</dbReference>
<dbReference type="AlphaFoldDB" id="A0A0L7KV92"/>
<accession>A0A0L7KV92</accession>
<evidence type="ECO:0000256" key="2">
    <source>
        <dbReference type="SAM" id="Phobius"/>
    </source>
</evidence>
<feature type="transmembrane region" description="Helical" evidence="2">
    <location>
        <begin position="359"/>
        <end position="377"/>
    </location>
</feature>
<sequence length="544" mass="61826">MDLERKHNLHEVQATKLDKLRNLMETVSAFISSLFVSLTRFLMKFSRDYRYVSRSLSAEKNKLKEMEGFGIGLREGSQMIWEPLPGSLPKNRKLSDISVPEIRLIAPSMERGLDASPPSHRASPASQQVGQLAGRESSQDSYRRDDDDTSEHESAFSLQTISSKDVTTLEEHDDTEFKKGKSSFVFLLYALWYTVLAHTDIVCYMMVFINQHPPTHQNILGDTDRVHRSDSAYKEYVPIRDTAVESEGDRGEYALHRAQDHRHREEELREDEEYPLSPEDTQQIIAGKFSEVGLKCVKLHDLTGPVHDDQEPIIAVTTTLDENASKHYPKVMLLSIKQYLGPVYVFFKSMLTPGARVTADVYAYMFLCDFLNFLVYLEENKVPVPFLVMMILQFGLIIIDRALYLRKYMLGKILFQHALIVGVHCLLYLSCEPSWTGSGRTHAYPLPRGEKKSNMSKYMLGGAVLVFVIAIIWFPLVFFAFGNSVIKFKYVITHPSNAMQNPPVLDDSRISLIPAHIWKGGVMIPNPERETLLALLDGTAPPDT</sequence>
<feature type="compositionally biased region" description="Low complexity" evidence="1">
    <location>
        <begin position="115"/>
        <end position="126"/>
    </location>
</feature>
<proteinExistence type="predicted"/>
<dbReference type="GO" id="GO:0050982">
    <property type="term" value="P:detection of mechanical stimulus"/>
    <property type="evidence" value="ECO:0007669"/>
    <property type="project" value="TreeGrafter"/>
</dbReference>
<feature type="transmembrane region" description="Helical" evidence="2">
    <location>
        <begin position="186"/>
        <end position="209"/>
    </location>
</feature>
<dbReference type="GO" id="GO:0008381">
    <property type="term" value="F:mechanosensitive monoatomic ion channel activity"/>
    <property type="evidence" value="ECO:0007669"/>
    <property type="project" value="InterPro"/>
</dbReference>
<feature type="transmembrane region" description="Helical" evidence="2">
    <location>
        <begin position="458"/>
        <end position="481"/>
    </location>
</feature>
<dbReference type="EMBL" id="JTDY01005428">
    <property type="protein sequence ID" value="KOB67006.1"/>
    <property type="molecule type" value="Genomic_DNA"/>
</dbReference>
<feature type="compositionally biased region" description="Basic and acidic residues" evidence="1">
    <location>
        <begin position="137"/>
        <end position="154"/>
    </location>
</feature>
<dbReference type="Pfam" id="PF24874">
    <property type="entry name" value="Piezo_THU9_anchor"/>
    <property type="match status" value="2"/>
</dbReference>
<gene>
    <name evidence="4" type="ORF">OBRU01_20511</name>
</gene>
<organism evidence="4 5">
    <name type="scientific">Operophtera brumata</name>
    <name type="common">Winter moth</name>
    <name type="synonym">Phalaena brumata</name>
    <dbReference type="NCBI Taxonomy" id="104452"/>
    <lineage>
        <taxon>Eukaryota</taxon>
        <taxon>Metazoa</taxon>
        <taxon>Ecdysozoa</taxon>
        <taxon>Arthropoda</taxon>
        <taxon>Hexapoda</taxon>
        <taxon>Insecta</taxon>
        <taxon>Pterygota</taxon>
        <taxon>Neoptera</taxon>
        <taxon>Endopterygota</taxon>
        <taxon>Lepidoptera</taxon>
        <taxon>Glossata</taxon>
        <taxon>Ditrysia</taxon>
        <taxon>Geometroidea</taxon>
        <taxon>Geometridae</taxon>
        <taxon>Larentiinae</taxon>
        <taxon>Operophtera</taxon>
    </lineage>
</organism>
<dbReference type="GO" id="GO:0005261">
    <property type="term" value="F:monoatomic cation channel activity"/>
    <property type="evidence" value="ECO:0007669"/>
    <property type="project" value="TreeGrafter"/>
</dbReference>
<dbReference type="InterPro" id="IPR027272">
    <property type="entry name" value="Piezo"/>
</dbReference>
<feature type="transmembrane region" description="Helical" evidence="2">
    <location>
        <begin position="26"/>
        <end position="43"/>
    </location>
</feature>
<dbReference type="GO" id="GO:0071260">
    <property type="term" value="P:cellular response to mechanical stimulus"/>
    <property type="evidence" value="ECO:0007669"/>
    <property type="project" value="TreeGrafter"/>
</dbReference>
<feature type="domain" description="Piezo THU9 and anchor" evidence="3">
    <location>
        <begin position="376"/>
        <end position="430"/>
    </location>
</feature>
<keyword evidence="5" id="KW-1185">Reference proteome</keyword>
<keyword evidence="2" id="KW-0812">Transmembrane</keyword>
<feature type="domain" description="Piezo THU9 and anchor" evidence="3">
    <location>
        <begin position="442"/>
        <end position="480"/>
    </location>
</feature>